<reference evidence="1" key="1">
    <citation type="submission" date="2023-03" db="EMBL/GenBank/DDBJ databases">
        <title>Actinorhabdospora filicis NBRC 111898.</title>
        <authorList>
            <person name="Ichikawa N."/>
            <person name="Sato H."/>
            <person name="Tonouchi N."/>
        </authorList>
    </citation>
    <scope>NUCLEOTIDE SEQUENCE</scope>
    <source>
        <strain evidence="1">NBRC 111898</strain>
    </source>
</reference>
<comment type="caution">
    <text evidence="1">The sequence shown here is derived from an EMBL/GenBank/DDBJ whole genome shotgun (WGS) entry which is preliminary data.</text>
</comment>
<protein>
    <submittedName>
        <fullName evidence="1">Uncharacterized protein</fullName>
    </submittedName>
</protein>
<gene>
    <name evidence="1" type="ORF">Afil01_14280</name>
</gene>
<evidence type="ECO:0000313" key="1">
    <source>
        <dbReference type="EMBL" id="GLZ76621.1"/>
    </source>
</evidence>
<keyword evidence="2" id="KW-1185">Reference proteome</keyword>
<dbReference type="AlphaFoldDB" id="A0A9W6SJ94"/>
<dbReference type="Proteomes" id="UP001165079">
    <property type="component" value="Unassembled WGS sequence"/>
</dbReference>
<dbReference type="RefSeq" id="WP_285661787.1">
    <property type="nucleotide sequence ID" value="NZ_BSTX01000001.1"/>
</dbReference>
<evidence type="ECO:0000313" key="2">
    <source>
        <dbReference type="Proteomes" id="UP001165079"/>
    </source>
</evidence>
<accession>A0A9W6SJ94</accession>
<proteinExistence type="predicted"/>
<dbReference type="EMBL" id="BSTX01000001">
    <property type="protein sequence ID" value="GLZ76621.1"/>
    <property type="molecule type" value="Genomic_DNA"/>
</dbReference>
<name>A0A9W6SJ94_9ACTN</name>
<sequence length="88" mass="9484">MPMRLISVVVDTPEWQPCPSSLRRHLVAGPGDLLEHVEVEAEDRTTTFRLCVLGPLRHAVGTATRLAFESVTGASGGGAYSLREVRVG</sequence>
<organism evidence="1 2">
    <name type="scientific">Actinorhabdospora filicis</name>
    <dbReference type="NCBI Taxonomy" id="1785913"/>
    <lineage>
        <taxon>Bacteria</taxon>
        <taxon>Bacillati</taxon>
        <taxon>Actinomycetota</taxon>
        <taxon>Actinomycetes</taxon>
        <taxon>Micromonosporales</taxon>
        <taxon>Micromonosporaceae</taxon>
        <taxon>Actinorhabdospora</taxon>
    </lineage>
</organism>